<reference evidence="2" key="1">
    <citation type="journal article" date="2024" name="Proc. Natl. Acad. Sci. U.S.A.">
        <title>Extraordinary preservation of gene collinearity over three hundred million years revealed in homosporous lycophytes.</title>
        <authorList>
            <person name="Li C."/>
            <person name="Wickell D."/>
            <person name="Kuo L.Y."/>
            <person name="Chen X."/>
            <person name="Nie B."/>
            <person name="Liao X."/>
            <person name="Peng D."/>
            <person name="Ji J."/>
            <person name="Jenkins J."/>
            <person name="Williams M."/>
            <person name="Shu S."/>
            <person name="Plott C."/>
            <person name="Barry K."/>
            <person name="Rajasekar S."/>
            <person name="Grimwood J."/>
            <person name="Han X."/>
            <person name="Sun S."/>
            <person name="Hou Z."/>
            <person name="He W."/>
            <person name="Dai G."/>
            <person name="Sun C."/>
            <person name="Schmutz J."/>
            <person name="Leebens-Mack J.H."/>
            <person name="Li F.W."/>
            <person name="Wang L."/>
        </authorList>
    </citation>
    <scope>NUCLEOTIDE SEQUENCE [LARGE SCALE GENOMIC DNA]</scope>
    <source>
        <strain evidence="2">cv. PW_Plant_1</strain>
    </source>
</reference>
<organism evidence="1 2">
    <name type="scientific">Diphasiastrum complanatum</name>
    <name type="common">Issler's clubmoss</name>
    <name type="synonym">Lycopodium complanatum</name>
    <dbReference type="NCBI Taxonomy" id="34168"/>
    <lineage>
        <taxon>Eukaryota</taxon>
        <taxon>Viridiplantae</taxon>
        <taxon>Streptophyta</taxon>
        <taxon>Embryophyta</taxon>
        <taxon>Tracheophyta</taxon>
        <taxon>Lycopodiopsida</taxon>
        <taxon>Lycopodiales</taxon>
        <taxon>Lycopodiaceae</taxon>
        <taxon>Lycopodioideae</taxon>
        <taxon>Diphasiastrum</taxon>
    </lineage>
</organism>
<evidence type="ECO:0000313" key="2">
    <source>
        <dbReference type="Proteomes" id="UP001162992"/>
    </source>
</evidence>
<proteinExistence type="predicted"/>
<gene>
    <name evidence="1" type="ORF">O6H91_04G063800</name>
</gene>
<evidence type="ECO:0000313" key="1">
    <source>
        <dbReference type="EMBL" id="KAJ7558968.1"/>
    </source>
</evidence>
<accession>A0ACC2DXR7</accession>
<comment type="caution">
    <text evidence="1">The sequence shown here is derived from an EMBL/GenBank/DDBJ whole genome shotgun (WGS) entry which is preliminary data.</text>
</comment>
<dbReference type="Proteomes" id="UP001162992">
    <property type="component" value="Chromosome 4"/>
</dbReference>
<sequence length="911" mass="99815">MPNSSFLHLSSTPLQHVHSNHHITTPTCAAQAAAIEASEKFNKEGLVTAHWDALHDAYVLEKGFHPVDGPLPEQPSPTIPPKNLKPILIKDLKLGKVHKACALKGTLCTKSLKMQSVVNVLEDETGLATKLVICNALPATYSVLQAQRLYPEGAKVAVLEPYLAEFADGTIGLLVEKPANVIFLWVPENVSGYEERNDTAMHTSPRESVEEGIGNGKWISRKLKSLPSHGTDLDRKQATGLNHEENGASPIQSAKQYRAETNPKYEGKAIVNELQNGDQSKSKGNLLTLVEAKMQPLKEALNGSQTHTANALQSGSGVKLEKFSGNVFPDCHESQATQDSSAAHETLIANDGASVKSDGESKNKQEGRWAMNISINGQFLISERGEMKKEACITNGLTDCEAFISDQDVKKEACISIGSDDPEALISKKEVKKESCVISGLTSGVVDPLGLEPQMKQEAACTMNESTATTAPISEPEIKQKGCSEPKENFVDSRFEILPGSPLLKPAEQKSQNRPQKSNDVACFKPLMQVSIVPEADLIKPLTREHFASGSEIDGNKYVHARNGTVAIHGTGSECGILKTVKDGCSFYSESSETGLLTDAEEKIQHGRENVADGLSNFDKIEALLGEPPLELNHNGRLCKTESLFLTSIASDKPGTEQEKEVKIMEQTLLQVEPNPETSTLIDSKRHSNQFSNIEIPLEQNQCDDQEHSMQLQVDQSQEGNGLQQHQPIRLVETDEKQSQLAATCKDLPNSEINAAKEEPTSDPIELSAASLRFQGNSRFAETDWYGAAELYTQAILKAESSKKHATEPCVATGNDEMLLCYSNRSEAWLRLHLHENARADAEHALGRDPNHVKSLFRMGRALLGLRRASEAQPFLEDARKGAPEDRELHQTLRLCRMMKQQNKQKLKGKI</sequence>
<keyword evidence="2" id="KW-1185">Reference proteome</keyword>
<name>A0ACC2DXR7_DIPCM</name>
<dbReference type="EMBL" id="CM055095">
    <property type="protein sequence ID" value="KAJ7558968.1"/>
    <property type="molecule type" value="Genomic_DNA"/>
</dbReference>
<protein>
    <submittedName>
        <fullName evidence="1">Uncharacterized protein</fullName>
    </submittedName>
</protein>